<dbReference type="EMBL" id="VDFY01000320">
    <property type="protein sequence ID" value="TNH21006.1"/>
    <property type="molecule type" value="Genomic_DNA"/>
</dbReference>
<evidence type="ECO:0000256" key="1">
    <source>
        <dbReference type="SAM" id="MobiDB-lite"/>
    </source>
</evidence>
<feature type="region of interest" description="Disordered" evidence="1">
    <location>
        <begin position="97"/>
        <end position="116"/>
    </location>
</feature>
<sequence length="116" mass="12629">MYPDDPTQRQQPPVPPQPGSSPPPPQSGPQYPPPQAAHGQYPPQGYPPPTGFQQTTVASGGIPGWMHVLYAVGGIFTCGVLWVVWIVHWWFAQSKSRSTTTVTAVPPQPPHQYPPQ</sequence>
<evidence type="ECO:0000256" key="2">
    <source>
        <dbReference type="SAM" id="Phobius"/>
    </source>
</evidence>
<dbReference type="AlphaFoldDB" id="A0A5C4Q7L4"/>
<name>A0A5C4Q7L4_9ACTN</name>
<keyword evidence="4" id="KW-1185">Reference proteome</keyword>
<evidence type="ECO:0000313" key="3">
    <source>
        <dbReference type="EMBL" id="TNH21006.1"/>
    </source>
</evidence>
<dbReference type="RefSeq" id="WP_139588220.1">
    <property type="nucleotide sequence ID" value="NZ_VDFY01000320.1"/>
</dbReference>
<accession>A0A5C4Q7L4</accession>
<reference evidence="3 4" key="1">
    <citation type="submission" date="2019-06" db="EMBL/GenBank/DDBJ databases">
        <title>Micromonospora ordensis sp. nov., isolated from deep marine sediment.</title>
        <authorList>
            <person name="Veyisoglu A."/>
            <person name="Carro L."/>
            <person name="Klenk H.-P."/>
            <person name="Sahin N."/>
        </authorList>
    </citation>
    <scope>NUCLEOTIDE SEQUENCE [LARGE SCALE GENOMIC DNA]</scope>
    <source>
        <strain evidence="3 4">S2509</strain>
    </source>
</reference>
<feature type="compositionally biased region" description="Low complexity" evidence="1">
    <location>
        <begin position="1"/>
        <end position="11"/>
    </location>
</feature>
<feature type="compositionally biased region" description="Pro residues" evidence="1">
    <location>
        <begin position="106"/>
        <end position="116"/>
    </location>
</feature>
<keyword evidence="2" id="KW-0472">Membrane</keyword>
<comment type="caution">
    <text evidence="3">The sequence shown here is derived from an EMBL/GenBank/DDBJ whole genome shotgun (WGS) entry which is preliminary data.</text>
</comment>
<feature type="transmembrane region" description="Helical" evidence="2">
    <location>
        <begin position="68"/>
        <end position="91"/>
    </location>
</feature>
<organism evidence="3 4">
    <name type="scientific">Micromonospora orduensis</name>
    <dbReference type="NCBI Taxonomy" id="1420891"/>
    <lineage>
        <taxon>Bacteria</taxon>
        <taxon>Bacillati</taxon>
        <taxon>Actinomycetota</taxon>
        <taxon>Actinomycetes</taxon>
        <taxon>Micromonosporales</taxon>
        <taxon>Micromonosporaceae</taxon>
        <taxon>Micromonospora</taxon>
    </lineage>
</organism>
<feature type="region of interest" description="Disordered" evidence="1">
    <location>
        <begin position="1"/>
        <end position="55"/>
    </location>
</feature>
<feature type="compositionally biased region" description="Pro residues" evidence="1">
    <location>
        <begin position="12"/>
        <end position="35"/>
    </location>
</feature>
<dbReference type="Proteomes" id="UP000306145">
    <property type="component" value="Unassembled WGS sequence"/>
</dbReference>
<keyword evidence="2" id="KW-0812">Transmembrane</keyword>
<gene>
    <name evidence="3" type="ORF">FHG89_32620</name>
</gene>
<proteinExistence type="predicted"/>
<keyword evidence="2" id="KW-1133">Transmembrane helix</keyword>
<protein>
    <submittedName>
        <fullName evidence="3">Uncharacterized protein</fullName>
    </submittedName>
</protein>
<evidence type="ECO:0000313" key="4">
    <source>
        <dbReference type="Proteomes" id="UP000306145"/>
    </source>
</evidence>